<dbReference type="GO" id="GO:0043332">
    <property type="term" value="C:mating projection tip"/>
    <property type="evidence" value="ECO:0007669"/>
    <property type="project" value="UniProtKB-UniRule"/>
</dbReference>
<proteinExistence type="inferred from homology"/>
<comment type="function">
    <text evidence="1 10">Involved in cell fusion during mating by stabilizing the plasma membrane fusion event.</text>
</comment>
<sequence length="748" mass="81292">MVFSRFGRSIFPLLPPYAAHDGPASQGPPPFLDPDGITPYLGLKARLSQVWINRWTVLLLLVLVRVLLAIQSLQGQMASARVQALSACTSVESMGSAMASMPHYMSQGVNEMAADGVTKAVHGLVEMLQMTITGVEGLVLFYIDFLVQTYLCLITLVIRGSVEAGVSIIEDITSFLNKTLPDIGKDIGNGVKDFENALNTFLEGVNSVASLFGKKVPTLDLSKEIDSLDHLQLPSSINDELNKINASVPTFDQVKNFTTTAIETPFEDLKKLINESLGDYQFNSSVFPVPAKEQLSFCGENDGINKFFNGVADTLVVARKVFIAVLTIAAVLVCIPVAFREIWRWRSMKERSLLVRKEAHDPLDVVYIVTRPYTSTAGIKAASFFSNSRRQILVRWAFAYATSTPALLLLALGVAGLFSCLCQYILLRAVEKGVPELTAEVTGFADKVVASLNNASEQWAIGANQVINSTNADINDKLFGWVNISATALNDTLNTFLDKTNEVLNDTFGGTILYQPVTGVFDCLVEMKVQSIQKGLTWVSDHAHINIPEFSNNTFSLGAAASIAGKNQSDSFLADPGDTTSNKISEVVAKVTNELEDTIHTEAVISTVIVLAWVLVALIGIIRALLLCCGRDRPRGEGGRPVVVPGQVRSPADAGIDLPIMTGGGRSDDSIQDEKAAAAGSYRPGRPATPFATRMDRREREIEDESNYQDRKLGFAGQREYGAALKHKVPSSVLLRGSSYIEYGDEKH</sequence>
<evidence type="ECO:0000256" key="4">
    <source>
        <dbReference type="ARBA" id="ARBA00022475"/>
    </source>
</evidence>
<dbReference type="AlphaFoldDB" id="A0A0F4YQI0"/>
<comment type="caution">
    <text evidence="10">Lacks conserved residue(s) required for the propagation of feature annotation.</text>
</comment>
<dbReference type="GeneID" id="25317797"/>
<organism evidence="12 13">
    <name type="scientific">Rasamsonia emersonii (strain ATCC 16479 / CBS 393.64 / IMI 116815)</name>
    <dbReference type="NCBI Taxonomy" id="1408163"/>
    <lineage>
        <taxon>Eukaryota</taxon>
        <taxon>Fungi</taxon>
        <taxon>Dikarya</taxon>
        <taxon>Ascomycota</taxon>
        <taxon>Pezizomycotina</taxon>
        <taxon>Eurotiomycetes</taxon>
        <taxon>Eurotiomycetidae</taxon>
        <taxon>Eurotiales</taxon>
        <taxon>Trichocomaceae</taxon>
        <taxon>Rasamsonia</taxon>
    </lineage>
</organism>
<evidence type="ECO:0000256" key="7">
    <source>
        <dbReference type="ARBA" id="ARBA00022989"/>
    </source>
</evidence>
<name>A0A0F4YQI0_RASE3</name>
<keyword evidence="5 10" id="KW-0812">Transmembrane</keyword>
<comment type="caution">
    <text evidence="12">The sequence shown here is derived from an EMBL/GenBank/DDBJ whole genome shotgun (WGS) entry which is preliminary data.</text>
</comment>
<keyword evidence="8 10" id="KW-0472">Membrane</keyword>
<keyword evidence="4 10" id="KW-1003">Cell membrane</keyword>
<dbReference type="GO" id="GO:0032220">
    <property type="term" value="P:plasma membrane fusion involved in cytogamy"/>
    <property type="evidence" value="ECO:0007669"/>
    <property type="project" value="TreeGrafter"/>
</dbReference>
<reference evidence="12 13" key="1">
    <citation type="submission" date="2015-04" db="EMBL/GenBank/DDBJ databases">
        <authorList>
            <person name="Heijne W.H."/>
            <person name="Fedorova N.D."/>
            <person name="Nierman W.C."/>
            <person name="Vollebregt A.W."/>
            <person name="Zhao Z."/>
            <person name="Wu L."/>
            <person name="Kumar M."/>
            <person name="Stam H."/>
            <person name="van den Berg M.A."/>
            <person name="Pel H.J."/>
        </authorList>
    </citation>
    <scope>NUCLEOTIDE SEQUENCE [LARGE SCALE GENOMIC DNA]</scope>
    <source>
        <strain evidence="12 13">CBS 393.64</strain>
    </source>
</reference>
<evidence type="ECO:0000256" key="9">
    <source>
        <dbReference type="ARBA" id="ARBA00023180"/>
    </source>
</evidence>
<dbReference type="STRING" id="1408163.A0A0F4YQI0"/>
<dbReference type="PANTHER" id="PTHR31030">
    <property type="entry name" value="PLASMA MEMBRANE FUSION PROTEIN PRM1"/>
    <property type="match status" value="1"/>
</dbReference>
<dbReference type="GO" id="GO:0005886">
    <property type="term" value="C:plasma membrane"/>
    <property type="evidence" value="ECO:0007669"/>
    <property type="project" value="UniProtKB-SubCell"/>
</dbReference>
<dbReference type="Proteomes" id="UP000053958">
    <property type="component" value="Unassembled WGS sequence"/>
</dbReference>
<evidence type="ECO:0000256" key="8">
    <source>
        <dbReference type="ARBA" id="ARBA00023136"/>
    </source>
</evidence>
<feature type="transmembrane region" description="Helical" evidence="10">
    <location>
        <begin position="397"/>
        <end position="418"/>
    </location>
</feature>
<evidence type="ECO:0000313" key="13">
    <source>
        <dbReference type="Proteomes" id="UP000053958"/>
    </source>
</evidence>
<feature type="transmembrane region" description="Helical" evidence="10">
    <location>
        <begin position="321"/>
        <end position="339"/>
    </location>
</feature>
<evidence type="ECO:0000256" key="6">
    <source>
        <dbReference type="ARBA" id="ARBA00022971"/>
    </source>
</evidence>
<keyword evidence="7 10" id="KW-1133">Transmembrane helix</keyword>
<evidence type="ECO:0000256" key="3">
    <source>
        <dbReference type="ARBA" id="ARBA00010780"/>
    </source>
</evidence>
<gene>
    <name evidence="12" type="ORF">T310_5453</name>
</gene>
<dbReference type="EMBL" id="LASV01000253">
    <property type="protein sequence ID" value="KKA20509.1"/>
    <property type="molecule type" value="Genomic_DNA"/>
</dbReference>
<evidence type="ECO:0000256" key="10">
    <source>
        <dbReference type="RuleBase" id="RU366035"/>
    </source>
</evidence>
<keyword evidence="13" id="KW-1185">Reference proteome</keyword>
<feature type="transmembrane region" description="Helical" evidence="10">
    <location>
        <begin position="603"/>
        <end position="626"/>
    </location>
</feature>
<dbReference type="PANTHER" id="PTHR31030:SF1">
    <property type="entry name" value="PLASMA MEMBRANE FUSION PROTEIN PRM1"/>
    <property type="match status" value="1"/>
</dbReference>
<comment type="similarity">
    <text evidence="3 10">Belongs to the PRM1 family.</text>
</comment>
<evidence type="ECO:0000256" key="5">
    <source>
        <dbReference type="ARBA" id="ARBA00022692"/>
    </source>
</evidence>
<comment type="subcellular location">
    <subcellularLocation>
        <location evidence="2 10">Cell membrane</location>
        <topology evidence="2 10">Multi-pass membrane protein</topology>
    </subcellularLocation>
</comment>
<keyword evidence="9" id="KW-0325">Glycoprotein</keyword>
<keyword evidence="6 10" id="KW-0184">Conjugation</keyword>
<dbReference type="OrthoDB" id="5356111at2759"/>
<evidence type="ECO:0000256" key="11">
    <source>
        <dbReference type="SAM" id="MobiDB-lite"/>
    </source>
</evidence>
<feature type="region of interest" description="Disordered" evidence="11">
    <location>
        <begin position="654"/>
        <end position="690"/>
    </location>
</feature>
<dbReference type="RefSeq" id="XP_013327121.1">
    <property type="nucleotide sequence ID" value="XM_013471667.1"/>
</dbReference>
<evidence type="ECO:0000256" key="2">
    <source>
        <dbReference type="ARBA" id="ARBA00004651"/>
    </source>
</evidence>
<dbReference type="InterPro" id="IPR026777">
    <property type="entry name" value="PRM1"/>
</dbReference>
<accession>A0A0F4YQI0</accession>
<evidence type="ECO:0000313" key="12">
    <source>
        <dbReference type="EMBL" id="KKA20509.1"/>
    </source>
</evidence>
<protein>
    <recommendedName>
        <fullName evidence="10">Plasma membrane fusion protein PRM1</fullName>
    </recommendedName>
</protein>
<evidence type="ECO:0000256" key="1">
    <source>
        <dbReference type="ARBA" id="ARBA00002512"/>
    </source>
</evidence>
<feature type="compositionally biased region" description="Basic and acidic residues" evidence="11">
    <location>
        <begin position="666"/>
        <end position="676"/>
    </location>
</feature>